<evidence type="ECO:0000313" key="1">
    <source>
        <dbReference type="EMBL" id="KAJ9075407.1"/>
    </source>
</evidence>
<proteinExistence type="predicted"/>
<gene>
    <name evidence="1" type="ORF">DSO57_1036388</name>
</gene>
<dbReference type="Proteomes" id="UP001165960">
    <property type="component" value="Unassembled WGS sequence"/>
</dbReference>
<name>A0ACC2TMC9_9FUNG</name>
<evidence type="ECO:0000313" key="2">
    <source>
        <dbReference type="Proteomes" id="UP001165960"/>
    </source>
</evidence>
<organism evidence="1 2">
    <name type="scientific">Entomophthora muscae</name>
    <dbReference type="NCBI Taxonomy" id="34485"/>
    <lineage>
        <taxon>Eukaryota</taxon>
        <taxon>Fungi</taxon>
        <taxon>Fungi incertae sedis</taxon>
        <taxon>Zoopagomycota</taxon>
        <taxon>Entomophthoromycotina</taxon>
        <taxon>Entomophthoromycetes</taxon>
        <taxon>Entomophthorales</taxon>
        <taxon>Entomophthoraceae</taxon>
        <taxon>Entomophthora</taxon>
    </lineage>
</organism>
<sequence length="310" mass="35722">MIDELFGEWKDKSTVLCHWSVNIKDWNPTEVEYDELLGLLNTSKERERLNKFKGRNDRLLGLMGKLLIYGSITQLAVVEIAAQEKKAFKDVWRDIRFSYNPQGRPCLAESFIMKYLYMAAVDFNISHHGDFVSLVVCSNGQVGIDVAKVEVPSSDETAEKFISWYKDEFSQEEWYRINNCSETIDYGKLNRFMEIWCLKESLLKGLGTGLQLPLSSISFDLGKKPLSSDMKTAWRDTKVSIHQTAVKAPTDLNAKLDRWSFEEIYLDHKHCTSIAFRPNKEVLSNDPVFTHGLKIWTASNFCKIVFSFLE</sequence>
<reference evidence="1" key="1">
    <citation type="submission" date="2022-04" db="EMBL/GenBank/DDBJ databases">
        <title>Genome of the entomopathogenic fungus Entomophthora muscae.</title>
        <authorList>
            <person name="Elya C."/>
            <person name="Lovett B.R."/>
            <person name="Lee E."/>
            <person name="Macias A.M."/>
            <person name="Hajek A.E."/>
            <person name="De Bivort B.L."/>
            <person name="Kasson M.T."/>
            <person name="De Fine Licht H.H."/>
            <person name="Stajich J.E."/>
        </authorList>
    </citation>
    <scope>NUCLEOTIDE SEQUENCE</scope>
    <source>
        <strain evidence="1">Berkeley</strain>
    </source>
</reference>
<keyword evidence="2" id="KW-1185">Reference proteome</keyword>
<protein>
    <submittedName>
        <fullName evidence="1">Uncharacterized protein</fullName>
    </submittedName>
</protein>
<dbReference type="EMBL" id="QTSX02002478">
    <property type="protein sequence ID" value="KAJ9075407.1"/>
    <property type="molecule type" value="Genomic_DNA"/>
</dbReference>
<accession>A0ACC2TMC9</accession>
<comment type="caution">
    <text evidence="1">The sequence shown here is derived from an EMBL/GenBank/DDBJ whole genome shotgun (WGS) entry which is preliminary data.</text>
</comment>